<evidence type="ECO:0000313" key="4">
    <source>
        <dbReference type="Proteomes" id="UP000663829"/>
    </source>
</evidence>
<accession>A0A814YAE2</accession>
<dbReference type="GO" id="GO:0099604">
    <property type="term" value="F:ligand-gated calcium channel activity"/>
    <property type="evidence" value="ECO:0007669"/>
    <property type="project" value="TreeGrafter"/>
</dbReference>
<gene>
    <name evidence="2" type="ORF">GPM918_LOCUS24941</name>
    <name evidence="3" type="ORF">SRO942_LOCUS24945</name>
</gene>
<dbReference type="EMBL" id="CAJNOQ010009489">
    <property type="protein sequence ID" value="CAF1226218.1"/>
    <property type="molecule type" value="Genomic_DNA"/>
</dbReference>
<dbReference type="GO" id="GO:0005886">
    <property type="term" value="C:plasma membrane"/>
    <property type="evidence" value="ECO:0007669"/>
    <property type="project" value="TreeGrafter"/>
</dbReference>
<dbReference type="PANTHER" id="PTHR13800:SF1">
    <property type="entry name" value="TRANSIENT RECEPTOR POTENTIAL CATION CHANNEL TRPM"/>
    <property type="match status" value="1"/>
</dbReference>
<dbReference type="Proteomes" id="UP000681722">
    <property type="component" value="Unassembled WGS sequence"/>
</dbReference>
<sequence length="433" mass="49057">MNGSLVDFALKGLPSGNLVSAYAYVPRFIKNSLLTRQHSENDLLQINNNSSPSKKTTQVSEIVSFLRTAWRLPPPELIISVTGGARFSKLTTPRIQNAFQQGLIAAAITTDAWIFTGGMYSGVMKEVGDAVDKCRYKNTKIPSKIPCIGITNWYCITDHEHLKQKSNDDDMLANHQQYKERKRSKSILSLKRYRADRRDTLLSDIELPTISEAVIVNFPPKEAVFSEITTNIKRIKLYRNREPFSNDENCSLDPNHTHFLLLDDLYGSDIQNWKDQHPEKINCRTDLISTIRAEIEQESRKIIIGQQSFTIPIVQILMEGCASSVITICKSLTKGTPLIVIDGTGGAANIISSEYKRLYGTTQNRDNYTSRNHVVWRQEYETMNNNIINDTNRSSFIEVMTSNIGYYLITVLELDKEKLEDAILQALIKGKII</sequence>
<name>A0A814YAE2_9BILA</name>
<organism evidence="2 4">
    <name type="scientific">Didymodactylos carnosus</name>
    <dbReference type="NCBI Taxonomy" id="1234261"/>
    <lineage>
        <taxon>Eukaryota</taxon>
        <taxon>Metazoa</taxon>
        <taxon>Spiralia</taxon>
        <taxon>Gnathifera</taxon>
        <taxon>Rotifera</taxon>
        <taxon>Eurotatoria</taxon>
        <taxon>Bdelloidea</taxon>
        <taxon>Philodinida</taxon>
        <taxon>Philodinidae</taxon>
        <taxon>Didymodactylos</taxon>
    </lineage>
</organism>
<keyword evidence="4" id="KW-1185">Reference proteome</keyword>
<feature type="domain" description="TRPM SLOG" evidence="1">
    <location>
        <begin position="57"/>
        <end position="171"/>
    </location>
</feature>
<dbReference type="OrthoDB" id="310870at2759"/>
<dbReference type="Pfam" id="PF18139">
    <property type="entry name" value="LSDAT_euk"/>
    <property type="match status" value="2"/>
</dbReference>
<evidence type="ECO:0000313" key="2">
    <source>
        <dbReference type="EMBL" id="CAF1226218.1"/>
    </source>
</evidence>
<evidence type="ECO:0000259" key="1">
    <source>
        <dbReference type="Pfam" id="PF18139"/>
    </source>
</evidence>
<reference evidence="2" key="1">
    <citation type="submission" date="2021-02" db="EMBL/GenBank/DDBJ databases">
        <authorList>
            <person name="Nowell W R."/>
        </authorList>
    </citation>
    <scope>NUCLEOTIDE SEQUENCE</scope>
</reference>
<feature type="domain" description="TRPM SLOG" evidence="1">
    <location>
        <begin position="241"/>
        <end position="368"/>
    </location>
</feature>
<dbReference type="InterPro" id="IPR050927">
    <property type="entry name" value="TRPM"/>
</dbReference>
<protein>
    <recommendedName>
        <fullName evidence="1">TRPM SLOG domain-containing protein</fullName>
    </recommendedName>
</protein>
<dbReference type="InterPro" id="IPR041491">
    <property type="entry name" value="TRPM_SLOG"/>
</dbReference>
<proteinExistence type="predicted"/>
<evidence type="ECO:0000313" key="3">
    <source>
        <dbReference type="EMBL" id="CAF3989167.1"/>
    </source>
</evidence>
<dbReference type="EMBL" id="CAJOBC010009492">
    <property type="protein sequence ID" value="CAF3989167.1"/>
    <property type="molecule type" value="Genomic_DNA"/>
</dbReference>
<dbReference type="AlphaFoldDB" id="A0A814YAE2"/>
<dbReference type="Proteomes" id="UP000663829">
    <property type="component" value="Unassembled WGS sequence"/>
</dbReference>
<dbReference type="PANTHER" id="PTHR13800">
    <property type="entry name" value="TRANSIENT RECEPTOR POTENTIAL CATION CHANNEL, SUBFAMILY M, MEMBER 6"/>
    <property type="match status" value="1"/>
</dbReference>
<comment type="caution">
    <text evidence="2">The sequence shown here is derived from an EMBL/GenBank/DDBJ whole genome shotgun (WGS) entry which is preliminary data.</text>
</comment>